<name>A0AAN8A5P7_9PEZI</name>
<accession>A0AAN8A5P7</accession>
<dbReference type="EMBL" id="JAVRQU010000001">
    <property type="protein sequence ID" value="KAK5707774.1"/>
    <property type="molecule type" value="Genomic_DNA"/>
</dbReference>
<protein>
    <submittedName>
        <fullName evidence="1">Uncharacterized protein</fullName>
    </submittedName>
</protein>
<reference evidence="1" key="1">
    <citation type="submission" date="2023-08" db="EMBL/GenBank/DDBJ databases">
        <title>Black Yeasts Isolated from many extreme environments.</title>
        <authorList>
            <person name="Coleine C."/>
            <person name="Stajich J.E."/>
            <person name="Selbmann L."/>
        </authorList>
    </citation>
    <scope>NUCLEOTIDE SEQUENCE</scope>
    <source>
        <strain evidence="1">CCFEE 5810</strain>
    </source>
</reference>
<proteinExistence type="predicted"/>
<sequence length="111" mass="12254">MPVTTISADRVSYQNGTEVFKPEFKSVLKHGDRGPSGYRCRARQLLPLMDLVVSGKRLAIDVEGVILDDEVSVEKKGAGRISVMEEDKGSIVIDTFVYYPDASAFTCLQKI</sequence>
<gene>
    <name evidence="1" type="ORF">LTR97_000312</name>
</gene>
<comment type="caution">
    <text evidence="1">The sequence shown here is derived from an EMBL/GenBank/DDBJ whole genome shotgun (WGS) entry which is preliminary data.</text>
</comment>
<dbReference type="Proteomes" id="UP001310594">
    <property type="component" value="Unassembled WGS sequence"/>
</dbReference>
<dbReference type="AlphaFoldDB" id="A0AAN8A5P7"/>
<organism evidence="1 2">
    <name type="scientific">Elasticomyces elasticus</name>
    <dbReference type="NCBI Taxonomy" id="574655"/>
    <lineage>
        <taxon>Eukaryota</taxon>
        <taxon>Fungi</taxon>
        <taxon>Dikarya</taxon>
        <taxon>Ascomycota</taxon>
        <taxon>Pezizomycotina</taxon>
        <taxon>Dothideomycetes</taxon>
        <taxon>Dothideomycetidae</taxon>
        <taxon>Mycosphaerellales</taxon>
        <taxon>Teratosphaeriaceae</taxon>
        <taxon>Elasticomyces</taxon>
    </lineage>
</organism>
<evidence type="ECO:0000313" key="2">
    <source>
        <dbReference type="Proteomes" id="UP001310594"/>
    </source>
</evidence>
<evidence type="ECO:0000313" key="1">
    <source>
        <dbReference type="EMBL" id="KAK5707774.1"/>
    </source>
</evidence>